<evidence type="ECO:0000313" key="1">
    <source>
        <dbReference type="EMBL" id="JAD27309.1"/>
    </source>
</evidence>
<dbReference type="AlphaFoldDB" id="A0A0A8YLW1"/>
<name>A0A0A8YLW1_ARUDO</name>
<dbReference type="EMBL" id="GBRH01270586">
    <property type="protein sequence ID" value="JAD27309.1"/>
    <property type="molecule type" value="Transcribed_RNA"/>
</dbReference>
<reference evidence="1" key="1">
    <citation type="submission" date="2014-09" db="EMBL/GenBank/DDBJ databases">
        <authorList>
            <person name="Magalhaes I.L.F."/>
            <person name="Oliveira U."/>
            <person name="Santos F.R."/>
            <person name="Vidigal T.H.D.A."/>
            <person name="Brescovit A.D."/>
            <person name="Santos A.J."/>
        </authorList>
    </citation>
    <scope>NUCLEOTIDE SEQUENCE</scope>
    <source>
        <tissue evidence="1">Shoot tissue taken approximately 20 cm above the soil surface</tissue>
    </source>
</reference>
<organism evidence="1">
    <name type="scientific">Arundo donax</name>
    <name type="common">Giant reed</name>
    <name type="synonym">Donax arundinaceus</name>
    <dbReference type="NCBI Taxonomy" id="35708"/>
    <lineage>
        <taxon>Eukaryota</taxon>
        <taxon>Viridiplantae</taxon>
        <taxon>Streptophyta</taxon>
        <taxon>Embryophyta</taxon>
        <taxon>Tracheophyta</taxon>
        <taxon>Spermatophyta</taxon>
        <taxon>Magnoliopsida</taxon>
        <taxon>Liliopsida</taxon>
        <taxon>Poales</taxon>
        <taxon>Poaceae</taxon>
        <taxon>PACMAD clade</taxon>
        <taxon>Arundinoideae</taxon>
        <taxon>Arundineae</taxon>
        <taxon>Arundo</taxon>
    </lineage>
</organism>
<accession>A0A0A8YLW1</accession>
<protein>
    <submittedName>
        <fullName evidence="1">Uncharacterized protein</fullName>
    </submittedName>
</protein>
<reference evidence="1" key="2">
    <citation type="journal article" date="2015" name="Data Brief">
        <title>Shoot transcriptome of the giant reed, Arundo donax.</title>
        <authorList>
            <person name="Barrero R.A."/>
            <person name="Guerrero F.D."/>
            <person name="Moolhuijzen P."/>
            <person name="Goolsby J.A."/>
            <person name="Tidwell J."/>
            <person name="Bellgard S.E."/>
            <person name="Bellgard M.I."/>
        </authorList>
    </citation>
    <scope>NUCLEOTIDE SEQUENCE</scope>
    <source>
        <tissue evidence="1">Shoot tissue taken approximately 20 cm above the soil surface</tissue>
    </source>
</reference>
<proteinExistence type="predicted"/>
<sequence>MESTHFNFQSSTCVIKGILDRVNEMSFFLLALILLLQKGC</sequence>